<feature type="transmembrane region" description="Helical" evidence="6">
    <location>
        <begin position="278"/>
        <end position="298"/>
    </location>
</feature>
<evidence type="ECO:0000256" key="5">
    <source>
        <dbReference type="ARBA" id="ARBA00023136"/>
    </source>
</evidence>
<reference evidence="8" key="2">
    <citation type="submission" date="2016-04" db="EMBL/GenBank/DDBJ databases">
        <title>Complete Genome and Plasmid Sequences for Rhodococcus fascians D188 and Draft Sequences for Rhodococcus spp. Isolates PBTS 1 and PBTS 2.</title>
        <authorList>
            <person name="Stamer R."/>
            <person name="Vereecke D."/>
            <person name="Zhang Y."/>
            <person name="Schilkey F."/>
            <person name="Devitt N."/>
            <person name="Randall J."/>
        </authorList>
    </citation>
    <scope>NUCLEOTIDE SEQUENCE [LARGE SCALE GENOMIC DNA]</scope>
    <source>
        <strain evidence="8">PBTS2</strain>
    </source>
</reference>
<feature type="transmembrane region" description="Helical" evidence="6">
    <location>
        <begin position="46"/>
        <end position="68"/>
    </location>
</feature>
<keyword evidence="3 6" id="KW-0812">Transmembrane</keyword>
<dbReference type="RefSeq" id="WP_048319412.1">
    <property type="nucleotide sequence ID" value="NZ_CP015220.1"/>
</dbReference>
<evidence type="ECO:0000313" key="7">
    <source>
        <dbReference type="EMBL" id="AMY24023.1"/>
    </source>
</evidence>
<feature type="transmembrane region" description="Helical" evidence="6">
    <location>
        <begin position="427"/>
        <end position="448"/>
    </location>
</feature>
<feature type="transmembrane region" description="Helical" evidence="6">
    <location>
        <begin position="123"/>
        <end position="141"/>
    </location>
</feature>
<keyword evidence="2" id="KW-1003">Cell membrane</keyword>
<organism evidence="7 8">
    <name type="scientific">Rhodococcoides fascians</name>
    <name type="common">Rhodococcus fascians</name>
    <dbReference type="NCBI Taxonomy" id="1828"/>
    <lineage>
        <taxon>Bacteria</taxon>
        <taxon>Bacillati</taxon>
        <taxon>Actinomycetota</taxon>
        <taxon>Actinomycetes</taxon>
        <taxon>Mycobacteriales</taxon>
        <taxon>Nocardiaceae</taxon>
        <taxon>Rhodococcoides</taxon>
    </lineage>
</organism>
<keyword evidence="4 6" id="KW-1133">Transmembrane helix</keyword>
<evidence type="ECO:0000256" key="3">
    <source>
        <dbReference type="ARBA" id="ARBA00022692"/>
    </source>
</evidence>
<feature type="transmembrane region" description="Helical" evidence="6">
    <location>
        <begin position="12"/>
        <end position="34"/>
    </location>
</feature>
<feature type="transmembrane region" description="Helical" evidence="6">
    <location>
        <begin position="331"/>
        <end position="352"/>
    </location>
</feature>
<dbReference type="Pfam" id="PF13520">
    <property type="entry name" value="AA_permease_2"/>
    <property type="match status" value="1"/>
</dbReference>
<dbReference type="PANTHER" id="PTHR42770">
    <property type="entry name" value="AMINO ACID TRANSPORTER-RELATED"/>
    <property type="match status" value="1"/>
</dbReference>
<dbReference type="InterPro" id="IPR002293">
    <property type="entry name" value="AA/rel_permease1"/>
</dbReference>
<dbReference type="PATRIC" id="fig|1653479.3.peg.2758"/>
<dbReference type="AlphaFoldDB" id="A0A143QLH9"/>
<dbReference type="PANTHER" id="PTHR42770:SF16">
    <property type="entry name" value="AMINO ACID PERMEASE"/>
    <property type="match status" value="1"/>
</dbReference>
<dbReference type="Gene3D" id="1.20.1740.10">
    <property type="entry name" value="Amino acid/polyamine transporter I"/>
    <property type="match status" value="1"/>
</dbReference>
<sequence length="468" mass="48206">MSERRTLTTGRVVFLVVAAAAPMAAMIGNVPLALIRGNGAGLPAAYAISSVVLLCFSVGFAAIAQQVYSTGAFYTYIGLALGKPPGIAAAYVAVVAYTSLACGLSGAFGYFTHLVFADSGIDIPWYVFTGVAVVIVAILGFRNADLSAKVLGTLMVLEFAFLVVFDGLVVGQKGAAAVPLESFTPTQVFSGSLGIAMMFAFSSFIGFESAALYGEETKDPRRSIPRATFIAVSIIAVFYVTTSWIVVGAAGGVDAPALAQTELGNLLFTLAREYGGTVLYDGTAVLLCTSVLASYLAVHNAASRYLFALGRERVLPVWLGRIHPRHASPHIGSITASVVAAVSLTGFAVAGADPYLSYAAGAIGLGTLGVIALQAAAALSVVVFFIGHPDRSVWRTAIAPGIGFLGFTTGLILAGTHYSVLTGSDSAVVNAVPVVLILAAILGVLVALRLRRTDPTTYAGIAAAYARS</sequence>
<keyword evidence="8" id="KW-1185">Reference proteome</keyword>
<feature type="transmembrane region" description="Helical" evidence="6">
    <location>
        <begin position="188"/>
        <end position="207"/>
    </location>
</feature>
<evidence type="ECO:0000256" key="1">
    <source>
        <dbReference type="ARBA" id="ARBA00004651"/>
    </source>
</evidence>
<feature type="transmembrane region" description="Helical" evidence="6">
    <location>
        <begin position="358"/>
        <end position="386"/>
    </location>
</feature>
<feature type="transmembrane region" description="Helical" evidence="6">
    <location>
        <begin position="398"/>
        <end position="421"/>
    </location>
</feature>
<dbReference type="GO" id="GO:0005886">
    <property type="term" value="C:plasma membrane"/>
    <property type="evidence" value="ECO:0007669"/>
    <property type="project" value="UniProtKB-SubCell"/>
</dbReference>
<accession>A0A143QLH9</accession>
<dbReference type="EMBL" id="CP015220">
    <property type="protein sequence ID" value="AMY24023.1"/>
    <property type="molecule type" value="Genomic_DNA"/>
</dbReference>
<gene>
    <name evidence="7" type="primary">puuP_2</name>
    <name evidence="7" type="ORF">A3Q41_02729</name>
</gene>
<evidence type="ECO:0000256" key="2">
    <source>
        <dbReference type="ARBA" id="ARBA00022475"/>
    </source>
</evidence>
<evidence type="ECO:0000256" key="4">
    <source>
        <dbReference type="ARBA" id="ARBA00022989"/>
    </source>
</evidence>
<dbReference type="OrthoDB" id="137613at2"/>
<dbReference type="GO" id="GO:0022857">
    <property type="term" value="F:transmembrane transporter activity"/>
    <property type="evidence" value="ECO:0007669"/>
    <property type="project" value="InterPro"/>
</dbReference>
<evidence type="ECO:0000313" key="8">
    <source>
        <dbReference type="Proteomes" id="UP000076038"/>
    </source>
</evidence>
<keyword evidence="5 6" id="KW-0472">Membrane</keyword>
<evidence type="ECO:0000256" key="6">
    <source>
        <dbReference type="SAM" id="Phobius"/>
    </source>
</evidence>
<dbReference type="PIRSF" id="PIRSF006060">
    <property type="entry name" value="AA_transporter"/>
    <property type="match status" value="1"/>
</dbReference>
<reference evidence="7 8" key="1">
    <citation type="journal article" date="2016" name="Genome Announc.">
        <title>Complete Genome and Plasmid Sequences for Rhodococcus fascians D188 and Draft Sequences for Rhodococcus Isolates PBTS 1 and PBTS 2.</title>
        <authorList>
            <person name="Stamler R.A."/>
            <person name="Vereecke D."/>
            <person name="Zhang Y."/>
            <person name="Schilkey F."/>
            <person name="Devitt N."/>
            <person name="Randall J.J."/>
        </authorList>
    </citation>
    <scope>NUCLEOTIDE SEQUENCE [LARGE SCALE GENOMIC DNA]</scope>
    <source>
        <strain evidence="7 8">PBTS2</strain>
    </source>
</reference>
<protein>
    <submittedName>
        <fullName evidence="7">Putrescine importer PuuP</fullName>
    </submittedName>
</protein>
<dbReference type="InterPro" id="IPR050367">
    <property type="entry name" value="APC_superfamily"/>
</dbReference>
<dbReference type="Proteomes" id="UP000076038">
    <property type="component" value="Chromosome"/>
</dbReference>
<name>A0A143QLH9_RHOFA</name>
<dbReference type="KEGG" id="rhs:A3Q41_02729"/>
<proteinExistence type="predicted"/>
<comment type="subcellular location">
    <subcellularLocation>
        <location evidence="1">Cell membrane</location>
        <topology evidence="1">Multi-pass membrane protein</topology>
    </subcellularLocation>
</comment>
<feature type="transmembrane region" description="Helical" evidence="6">
    <location>
        <begin position="227"/>
        <end position="247"/>
    </location>
</feature>
<feature type="transmembrane region" description="Helical" evidence="6">
    <location>
        <begin position="88"/>
        <end position="111"/>
    </location>
</feature>
<feature type="transmembrane region" description="Helical" evidence="6">
    <location>
        <begin position="148"/>
        <end position="168"/>
    </location>
</feature>